<dbReference type="RefSeq" id="WP_359780992.1">
    <property type="nucleotide sequence ID" value="NZ_JBEYRR010000008.1"/>
</dbReference>
<keyword evidence="2" id="KW-1185">Reference proteome</keyword>
<evidence type="ECO:0000313" key="1">
    <source>
        <dbReference type="EMBL" id="MEW2365690.1"/>
    </source>
</evidence>
<reference evidence="1 2" key="1">
    <citation type="submission" date="2024-06" db="EMBL/GenBank/DDBJ databases">
        <title>The Natural Products Discovery Center: Release of the First 8490 Sequenced Strains for Exploring Actinobacteria Biosynthetic Diversity.</title>
        <authorList>
            <person name="Kalkreuter E."/>
            <person name="Kautsar S.A."/>
            <person name="Yang D."/>
            <person name="Bader C.D."/>
            <person name="Teijaro C.N."/>
            <person name="Fluegel L."/>
            <person name="Davis C.M."/>
            <person name="Simpson J.R."/>
            <person name="Lauterbach L."/>
            <person name="Steele A.D."/>
            <person name="Gui C."/>
            <person name="Meng S."/>
            <person name="Li G."/>
            <person name="Viehrig K."/>
            <person name="Ye F."/>
            <person name="Su P."/>
            <person name="Kiefer A.F."/>
            <person name="Nichols A."/>
            <person name="Cepeda A.J."/>
            <person name="Yan W."/>
            <person name="Fan B."/>
            <person name="Jiang Y."/>
            <person name="Adhikari A."/>
            <person name="Zheng C.-J."/>
            <person name="Schuster L."/>
            <person name="Cowan T.M."/>
            <person name="Smanski M.J."/>
            <person name="Chevrette M.G."/>
            <person name="De Carvalho L.P.S."/>
            <person name="Shen B."/>
        </authorList>
    </citation>
    <scope>NUCLEOTIDE SEQUENCE [LARGE SCALE GENOMIC DNA]</scope>
    <source>
        <strain evidence="1 2">NPDC047833</strain>
    </source>
</reference>
<evidence type="ECO:0008006" key="3">
    <source>
        <dbReference type="Google" id="ProtNLM"/>
    </source>
</evidence>
<protein>
    <recommendedName>
        <fullName evidence="3">TetR family transcriptional regulator</fullName>
    </recommendedName>
</protein>
<proteinExistence type="predicted"/>
<dbReference type="Proteomes" id="UP001553843">
    <property type="component" value="Unassembled WGS sequence"/>
</dbReference>
<organism evidence="1 2">
    <name type="scientific">Streptomyces huasconensis</name>
    <dbReference type="NCBI Taxonomy" id="1854574"/>
    <lineage>
        <taxon>Bacteria</taxon>
        <taxon>Bacillati</taxon>
        <taxon>Actinomycetota</taxon>
        <taxon>Actinomycetes</taxon>
        <taxon>Kitasatosporales</taxon>
        <taxon>Streptomycetaceae</taxon>
        <taxon>Streptomyces</taxon>
    </lineage>
</organism>
<accession>A0ABV3M1V7</accession>
<evidence type="ECO:0000313" key="2">
    <source>
        <dbReference type="Proteomes" id="UP001553843"/>
    </source>
</evidence>
<gene>
    <name evidence="1" type="ORF">AB0887_27535</name>
</gene>
<comment type="caution">
    <text evidence="1">The sequence shown here is derived from an EMBL/GenBank/DDBJ whole genome shotgun (WGS) entry which is preliminary data.</text>
</comment>
<dbReference type="EMBL" id="JBEYRS010000012">
    <property type="protein sequence ID" value="MEW2365690.1"/>
    <property type="molecule type" value="Genomic_DNA"/>
</dbReference>
<sequence length="109" mass="11063">MTHADAALRIRTASAGGNGRRIARAQEVIDAPGFAAVEESVAACLEAEVRHGRLAAATDTVAAALALAGTVHPLLMTGRGGSRAPRQNVERLAALVVGSGTATEPLRQA</sequence>
<name>A0ABV3M1V7_9ACTN</name>